<proteinExistence type="predicted"/>
<dbReference type="AlphaFoldDB" id="A0A0D5C1W6"/>
<evidence type="ECO:0000313" key="3">
    <source>
        <dbReference type="Proteomes" id="UP000032408"/>
    </source>
</evidence>
<keyword evidence="3" id="KW-1185">Reference proteome</keyword>
<accession>A0A0D5C1W6</accession>
<keyword evidence="1" id="KW-0812">Transmembrane</keyword>
<dbReference type="STRING" id="1580092.NADRNF5_0614"/>
<keyword evidence="1" id="KW-1133">Transmembrane helix</keyword>
<sequence>MKTRLLIIFACMFVLLFGYSQHVTAICMENPDWPDAPCYAIRANNPGEMYERNDWVPYYDYKGEEFMESKKTELLEAIKEKRLDEWRREGPDSQHNNVFMYYYTQGEIPHEDGKFYEQHKQEEVTAYYVASLSEGYVPVGSASVHFVLILIPVVALTAFVIWRKRK</sequence>
<protein>
    <submittedName>
        <fullName evidence="2">Uncharacterized protein</fullName>
    </submittedName>
</protein>
<evidence type="ECO:0000313" key="2">
    <source>
        <dbReference type="EMBL" id="AJW70310.1"/>
    </source>
</evidence>
<name>A0A0D5C1W6_9ARCH</name>
<dbReference type="OrthoDB" id="3301at2157"/>
<dbReference type="GeneID" id="24819847"/>
<dbReference type="EMBL" id="CP011070">
    <property type="protein sequence ID" value="AJW70310.1"/>
    <property type="molecule type" value="Genomic_DNA"/>
</dbReference>
<dbReference type="Proteomes" id="UP000032408">
    <property type="component" value="Chromosome"/>
</dbReference>
<feature type="transmembrane region" description="Helical" evidence="1">
    <location>
        <begin position="142"/>
        <end position="162"/>
    </location>
</feature>
<organism evidence="2 3">
    <name type="scientific">Nitrosopumilus adriaticus</name>
    <dbReference type="NCBI Taxonomy" id="1580092"/>
    <lineage>
        <taxon>Archaea</taxon>
        <taxon>Nitrososphaerota</taxon>
        <taxon>Nitrososphaeria</taxon>
        <taxon>Nitrosopumilales</taxon>
        <taxon>Nitrosopumilaceae</taxon>
        <taxon>Nitrosopumilus</taxon>
    </lineage>
</organism>
<evidence type="ECO:0000256" key="1">
    <source>
        <dbReference type="SAM" id="Phobius"/>
    </source>
</evidence>
<dbReference type="RefSeq" id="WP_148313048.1">
    <property type="nucleotide sequence ID" value="NZ_CP011070.1"/>
</dbReference>
<dbReference type="KEGG" id="nin:NADRNF5_0614"/>
<reference evidence="2 3" key="2">
    <citation type="journal article" date="2016" name="ISME J.">
        <title>Physiological and genomic characterization of two novel marine thaumarchaeal strains indicates niche differentiation.</title>
        <authorList>
            <person name="Bayer B."/>
            <person name="Vojvoda J."/>
            <person name="Offre P."/>
            <person name="Alves R.J."/>
            <person name="Elisabeth N.H."/>
            <person name="Garcia J.A."/>
            <person name="Volland J.M."/>
            <person name="Srivastava A."/>
            <person name="Schleper C."/>
            <person name="Herndl G.J."/>
        </authorList>
    </citation>
    <scope>NUCLEOTIDE SEQUENCE [LARGE SCALE GENOMIC DNA]</scope>
    <source>
        <strain evidence="2 3">NF5</strain>
    </source>
</reference>
<keyword evidence="1" id="KW-0472">Membrane</keyword>
<dbReference type="HOGENOM" id="CLU_1598938_0_0_2"/>
<reference evidence="3" key="1">
    <citation type="submission" date="2015-03" db="EMBL/GenBank/DDBJ databases">
        <title>Characterization of two novel Thaumarchaeota isolated from the Northern Adriatic Sea.</title>
        <authorList>
            <person name="Bayer B."/>
            <person name="Vojvoda J."/>
            <person name="Offre P."/>
            <person name="Srivastava A."/>
            <person name="Elisabeth N."/>
            <person name="Garcia J.A.L."/>
            <person name="Schleper C."/>
            <person name="Herndl G.J."/>
        </authorList>
    </citation>
    <scope>NUCLEOTIDE SEQUENCE [LARGE SCALE GENOMIC DNA]</scope>
    <source>
        <strain evidence="3">NF5</strain>
    </source>
</reference>
<gene>
    <name evidence="2" type="ORF">NADRNF5_0614</name>
</gene>